<dbReference type="Pfam" id="PF22701">
    <property type="entry name" value="Mala_s_1-like"/>
    <property type="match status" value="1"/>
</dbReference>
<comment type="caution">
    <text evidence="2">The sequence shown here is derived from an EMBL/GenBank/DDBJ whole genome shotgun (WGS) entry which is preliminary data.</text>
</comment>
<dbReference type="Proteomes" id="UP001275932">
    <property type="component" value="Unassembled WGS sequence"/>
</dbReference>
<dbReference type="SUPFAM" id="SSF50998">
    <property type="entry name" value="Quinoprotein alcohol dehydrogenase-like"/>
    <property type="match status" value="1"/>
</dbReference>
<name>A0ABU4WFL9_9BACT</name>
<feature type="signal peptide" evidence="1">
    <location>
        <begin position="1"/>
        <end position="21"/>
    </location>
</feature>
<dbReference type="InterPro" id="IPR054550">
    <property type="entry name" value="Mala_s_1-like"/>
</dbReference>
<protein>
    <submittedName>
        <fullName evidence="2">WD40 repeat domain-containing protein</fullName>
    </submittedName>
</protein>
<dbReference type="RefSeq" id="WP_370396799.1">
    <property type="nucleotide sequence ID" value="NZ_JALBUT010000004.1"/>
</dbReference>
<keyword evidence="1" id="KW-0732">Signal</keyword>
<gene>
    <name evidence="2" type="ORF">MOX91_04050</name>
</gene>
<reference evidence="2 3" key="1">
    <citation type="submission" date="2022-03" db="EMBL/GenBank/DDBJ databases">
        <title>Novel taxa within the pig intestine.</title>
        <authorList>
            <person name="Wylensek D."/>
            <person name="Bishof K."/>
            <person name="Afrizal A."/>
            <person name="Clavel T."/>
        </authorList>
    </citation>
    <scope>NUCLEOTIDE SEQUENCE [LARGE SCALE GENOMIC DNA]</scope>
    <source>
        <strain evidence="2 3">CLA-KB-P66</strain>
    </source>
</reference>
<organism evidence="2 3">
    <name type="scientific">Intestinicryptomonas porci</name>
    <dbReference type="NCBI Taxonomy" id="2926320"/>
    <lineage>
        <taxon>Bacteria</taxon>
        <taxon>Pseudomonadati</taxon>
        <taxon>Verrucomicrobiota</taxon>
        <taxon>Opitutia</taxon>
        <taxon>Opitutales</taxon>
        <taxon>Intestinicryptomonaceae</taxon>
        <taxon>Intestinicryptomonas</taxon>
    </lineage>
</organism>
<evidence type="ECO:0000256" key="1">
    <source>
        <dbReference type="SAM" id="SignalP"/>
    </source>
</evidence>
<proteinExistence type="predicted"/>
<evidence type="ECO:0000313" key="2">
    <source>
        <dbReference type="EMBL" id="MDX8415352.1"/>
    </source>
</evidence>
<evidence type="ECO:0000313" key="3">
    <source>
        <dbReference type="Proteomes" id="UP001275932"/>
    </source>
</evidence>
<dbReference type="InterPro" id="IPR015943">
    <property type="entry name" value="WD40/YVTN_repeat-like_dom_sf"/>
</dbReference>
<keyword evidence="3" id="KW-1185">Reference proteome</keyword>
<dbReference type="Gene3D" id="2.130.10.10">
    <property type="entry name" value="YVTN repeat-like/Quinoprotein amine dehydrogenase"/>
    <property type="match status" value="1"/>
</dbReference>
<dbReference type="EMBL" id="JALBUT010000004">
    <property type="protein sequence ID" value="MDX8415352.1"/>
    <property type="molecule type" value="Genomic_DNA"/>
</dbReference>
<sequence length="292" mass="32842">MRNAFRFFLAMFLFLPLSLSAQKLLIAGCNFNKIMLIDKASGAKEWVFDIPDYRECNSASLSKNKKTLVYSNKHEVCLVDFKTKEIVWKFKPGKGQEAHTAHFLPNGNILVGVCAIPKARILELDKNGKILTETNFETGIENPHGQFRQIIKNKKGNYVVPLIGKGTIAEINPKGEIVRNINLKAPIFSVKELKNGNWLLSCDGGRIFIVNPNTEEKLRVIDNSNIDGAKMLFMTEARMLKNGNILASNWNGHSKDKSQPKLMEIDKNNKVVWVLKDDAEISNISAVSLVER</sequence>
<dbReference type="InterPro" id="IPR011047">
    <property type="entry name" value="Quinoprotein_ADH-like_sf"/>
</dbReference>
<accession>A0ABU4WFL9</accession>
<feature type="chain" id="PRO_5045253949" evidence="1">
    <location>
        <begin position="22"/>
        <end position="292"/>
    </location>
</feature>